<feature type="domain" description="C2H2-type" evidence="13">
    <location>
        <begin position="488"/>
        <end position="515"/>
    </location>
</feature>
<feature type="domain" description="C2H2-type" evidence="13">
    <location>
        <begin position="430"/>
        <end position="459"/>
    </location>
</feature>
<dbReference type="InterPro" id="IPR036236">
    <property type="entry name" value="Znf_C2H2_sf"/>
</dbReference>
<feature type="compositionally biased region" description="Low complexity" evidence="12">
    <location>
        <begin position="295"/>
        <end position="318"/>
    </location>
</feature>
<evidence type="ECO:0000313" key="14">
    <source>
        <dbReference type="EMBL" id="EAT35670.1"/>
    </source>
</evidence>
<keyword evidence="8" id="KW-0238">DNA-binding</keyword>
<dbReference type="InterPro" id="IPR013087">
    <property type="entry name" value="Znf_C2H2_type"/>
</dbReference>
<feature type="domain" description="C2H2-type" evidence="13">
    <location>
        <begin position="873"/>
        <end position="895"/>
    </location>
</feature>
<organism evidence="14 15">
    <name type="scientific">Aedes aegypti</name>
    <name type="common">Yellowfever mosquito</name>
    <name type="synonym">Culex aegypti</name>
    <dbReference type="NCBI Taxonomy" id="7159"/>
    <lineage>
        <taxon>Eukaryota</taxon>
        <taxon>Metazoa</taxon>
        <taxon>Ecdysozoa</taxon>
        <taxon>Arthropoda</taxon>
        <taxon>Hexapoda</taxon>
        <taxon>Insecta</taxon>
        <taxon>Pterygota</taxon>
        <taxon>Neoptera</taxon>
        <taxon>Endopterygota</taxon>
        <taxon>Diptera</taxon>
        <taxon>Nematocera</taxon>
        <taxon>Culicoidea</taxon>
        <taxon>Culicidae</taxon>
        <taxon>Culicinae</taxon>
        <taxon>Aedini</taxon>
        <taxon>Aedes</taxon>
        <taxon>Stegomyia</taxon>
    </lineage>
</organism>
<dbReference type="HOGENOM" id="CLU_001900_0_0_1"/>
<feature type="compositionally biased region" description="Low complexity" evidence="12">
    <location>
        <begin position="1054"/>
        <end position="1071"/>
    </location>
</feature>
<evidence type="ECO:0000256" key="3">
    <source>
        <dbReference type="ARBA" id="ARBA00022723"/>
    </source>
</evidence>
<dbReference type="FunFam" id="3.30.160.60:FF:001156">
    <property type="entry name" value="Zinc finger protein 407"/>
    <property type="match status" value="1"/>
</dbReference>
<dbReference type="PANTHER" id="PTHR24376:SF243">
    <property type="entry name" value="C2H2-TYPE DOMAIN-CONTAINING PROTEIN"/>
    <property type="match status" value="1"/>
</dbReference>
<evidence type="ECO:0000313" key="15">
    <source>
        <dbReference type="Proteomes" id="UP000682892"/>
    </source>
</evidence>
<feature type="domain" description="C2H2-type" evidence="13">
    <location>
        <begin position="960"/>
        <end position="986"/>
    </location>
</feature>
<gene>
    <name evidence="14" type="ORF">AaeL_AAEL012168</name>
</gene>
<feature type="domain" description="C2H2-type" evidence="13">
    <location>
        <begin position="518"/>
        <end position="546"/>
    </location>
</feature>
<dbReference type="EMBL" id="CH477847">
    <property type="protein sequence ID" value="EAT35670.1"/>
    <property type="molecule type" value="Genomic_DNA"/>
</dbReference>
<evidence type="ECO:0000256" key="1">
    <source>
        <dbReference type="ARBA" id="ARBA00004123"/>
    </source>
</evidence>
<dbReference type="Gene3D" id="3.30.160.60">
    <property type="entry name" value="Classic Zinc Finger"/>
    <property type="match status" value="9"/>
</dbReference>
<dbReference type="GO" id="GO:0000978">
    <property type="term" value="F:RNA polymerase II cis-regulatory region sequence-specific DNA binding"/>
    <property type="evidence" value="ECO:0007669"/>
    <property type="project" value="TreeGrafter"/>
</dbReference>
<evidence type="ECO:0000256" key="7">
    <source>
        <dbReference type="ARBA" id="ARBA00023015"/>
    </source>
</evidence>
<dbReference type="PANTHER" id="PTHR24376">
    <property type="entry name" value="ZINC FINGER PROTEIN"/>
    <property type="match status" value="1"/>
</dbReference>
<dbReference type="GO" id="GO:0005634">
    <property type="term" value="C:nucleus"/>
    <property type="evidence" value="ECO:0007669"/>
    <property type="project" value="UniProtKB-SubCell"/>
</dbReference>
<feature type="domain" description="C2H2-type" evidence="13">
    <location>
        <begin position="932"/>
        <end position="959"/>
    </location>
</feature>
<comment type="subcellular location">
    <subcellularLocation>
        <location evidence="1">Nucleus</location>
    </subcellularLocation>
</comment>
<keyword evidence="6" id="KW-0862">Zinc</keyword>
<keyword evidence="4" id="KW-0677">Repeat</keyword>
<feature type="domain" description="C2H2-type" evidence="13">
    <location>
        <begin position="575"/>
        <end position="605"/>
    </location>
</feature>
<dbReference type="OMA" id="PTWRIFK"/>
<dbReference type="PROSITE" id="PS50157">
    <property type="entry name" value="ZINC_FINGER_C2H2_2"/>
    <property type="match status" value="12"/>
</dbReference>
<keyword evidence="7" id="KW-0805">Transcription regulation</keyword>
<evidence type="ECO:0000256" key="11">
    <source>
        <dbReference type="PROSITE-ProRule" id="PRU00042"/>
    </source>
</evidence>
<dbReference type="PROSITE" id="PS00028">
    <property type="entry name" value="ZINC_FINGER_C2H2_1"/>
    <property type="match status" value="13"/>
</dbReference>
<dbReference type="PhylomeDB" id="Q16MX2"/>
<dbReference type="SUPFAM" id="SSF57667">
    <property type="entry name" value="beta-beta-alpha zinc fingers"/>
    <property type="match status" value="7"/>
</dbReference>
<dbReference type="GO" id="GO:0001228">
    <property type="term" value="F:DNA-binding transcription activator activity, RNA polymerase II-specific"/>
    <property type="evidence" value="ECO:0007669"/>
    <property type="project" value="TreeGrafter"/>
</dbReference>
<evidence type="ECO:0000256" key="2">
    <source>
        <dbReference type="ARBA" id="ARBA00006991"/>
    </source>
</evidence>
<feature type="domain" description="C2H2-type" evidence="13">
    <location>
        <begin position="459"/>
        <end position="487"/>
    </location>
</feature>
<dbReference type="eggNOG" id="KOG1721">
    <property type="taxonomic scope" value="Eukaryota"/>
</dbReference>
<evidence type="ECO:0000259" key="13">
    <source>
        <dbReference type="PROSITE" id="PS50157"/>
    </source>
</evidence>
<reference evidence="14" key="2">
    <citation type="journal article" date="2007" name="Science">
        <title>Genome sequence of Aedes aegypti, a major arbovirus vector.</title>
        <authorList>
            <person name="Nene V."/>
            <person name="Wortman J.R."/>
            <person name="Lawson D."/>
            <person name="Haas B."/>
            <person name="Kodira C."/>
            <person name="Tu Z.J."/>
            <person name="Loftus B."/>
            <person name="Xi Z."/>
            <person name="Megy K."/>
            <person name="Grabherr M."/>
            <person name="Ren Q."/>
            <person name="Zdobnov E.M."/>
            <person name="Lobo N.F."/>
            <person name="Campbell K.S."/>
            <person name="Brown S.E."/>
            <person name="Bonaldo M.F."/>
            <person name="Zhu J."/>
            <person name="Sinkins S.P."/>
            <person name="Hogenkamp D.G."/>
            <person name="Amedeo P."/>
            <person name="Arensburger P."/>
            <person name="Atkinson P.W."/>
            <person name="Bidwell S."/>
            <person name="Biedler J."/>
            <person name="Birney E."/>
            <person name="Bruggner R.V."/>
            <person name="Costas J."/>
            <person name="Coy M.R."/>
            <person name="Crabtree J."/>
            <person name="Crawford M."/>
            <person name="Debruyn B."/>
            <person name="Decaprio D."/>
            <person name="Eiglmeier K."/>
            <person name="Eisenstadt E."/>
            <person name="El-Dorry H."/>
            <person name="Gelbart W.M."/>
            <person name="Gomes S.L."/>
            <person name="Hammond M."/>
            <person name="Hannick L.I."/>
            <person name="Hogan J.R."/>
            <person name="Holmes M.H."/>
            <person name="Jaffe D."/>
            <person name="Johnston J.S."/>
            <person name="Kennedy R.C."/>
            <person name="Koo H."/>
            <person name="Kravitz S."/>
            <person name="Kriventseva E.V."/>
            <person name="Kulp D."/>
            <person name="Labutti K."/>
            <person name="Lee E."/>
            <person name="Li S."/>
            <person name="Lovin D.D."/>
            <person name="Mao C."/>
            <person name="Mauceli E."/>
            <person name="Menck C.F."/>
            <person name="Miller J.R."/>
            <person name="Montgomery P."/>
            <person name="Mori A."/>
            <person name="Nascimento A.L."/>
            <person name="Naveira H.F."/>
            <person name="Nusbaum C."/>
            <person name="O'leary S."/>
            <person name="Orvis J."/>
            <person name="Pertea M."/>
            <person name="Quesneville H."/>
            <person name="Reidenbach K.R."/>
            <person name="Rogers Y.H."/>
            <person name="Roth C.W."/>
            <person name="Schneider J.R."/>
            <person name="Schatz M."/>
            <person name="Shumway M."/>
            <person name="Stanke M."/>
            <person name="Stinson E.O."/>
            <person name="Tubio J.M."/>
            <person name="Vanzee J.P."/>
            <person name="Verjovski-Almeida S."/>
            <person name="Werner D."/>
            <person name="White O."/>
            <person name="Wyder S."/>
            <person name="Zeng Q."/>
            <person name="Zhao Q."/>
            <person name="Zhao Y."/>
            <person name="Hill C.A."/>
            <person name="Raikhel A.S."/>
            <person name="Soares M.B."/>
            <person name="Knudson D.L."/>
            <person name="Lee N.H."/>
            <person name="Galagan J."/>
            <person name="Salzberg S.L."/>
            <person name="Paulsen I.T."/>
            <person name="Dimopoulos G."/>
            <person name="Collins F.H."/>
            <person name="Birren B."/>
            <person name="Fraser-Liggett C.M."/>
            <person name="Severson D.W."/>
        </authorList>
    </citation>
    <scope>NUCLEOTIDE SEQUENCE [LARGE SCALE GENOMIC DNA]</scope>
    <source>
        <strain evidence="14">Liverpool</strain>
    </source>
</reference>
<feature type="compositionally biased region" description="Acidic residues" evidence="12">
    <location>
        <begin position="276"/>
        <end position="294"/>
    </location>
</feature>
<evidence type="ECO:0000256" key="6">
    <source>
        <dbReference type="ARBA" id="ARBA00022833"/>
    </source>
</evidence>
<keyword evidence="10" id="KW-0539">Nucleus</keyword>
<keyword evidence="5 11" id="KW-0863">Zinc-finger</keyword>
<feature type="region of interest" description="Disordered" evidence="12">
    <location>
        <begin position="1045"/>
        <end position="1071"/>
    </location>
</feature>
<dbReference type="VEuPathDB" id="VectorBase:AAEL012168"/>
<reference evidence="14" key="1">
    <citation type="submission" date="2005-10" db="EMBL/GenBank/DDBJ databases">
        <authorList>
            <person name="Loftus B.J."/>
            <person name="Nene V.M."/>
            <person name="Hannick L.I."/>
            <person name="Bidwell S."/>
            <person name="Haas B."/>
            <person name="Amedeo P."/>
            <person name="Orvis J."/>
            <person name="Wortman J.R."/>
            <person name="White O.R."/>
            <person name="Salzberg S."/>
            <person name="Shumway M."/>
            <person name="Koo H."/>
            <person name="Zhao Y."/>
            <person name="Holmes M."/>
            <person name="Miller J."/>
            <person name="Schatz M."/>
            <person name="Pop M."/>
            <person name="Pai G."/>
            <person name="Utterback T."/>
            <person name="Rogers Y.-H."/>
            <person name="Kravitz S."/>
            <person name="Fraser C.M."/>
        </authorList>
    </citation>
    <scope>NUCLEOTIDE SEQUENCE</scope>
    <source>
        <strain evidence="14">Liverpool</strain>
    </source>
</reference>
<proteinExistence type="inferred from homology"/>
<feature type="region of interest" description="Disordered" evidence="12">
    <location>
        <begin position="276"/>
        <end position="318"/>
    </location>
</feature>
<dbReference type="Proteomes" id="UP000682892">
    <property type="component" value="Chromosome 2"/>
</dbReference>
<accession>Q16MX2</accession>
<keyword evidence="3" id="KW-0479">Metal-binding</keyword>
<feature type="compositionally biased region" description="Basic and acidic residues" evidence="12">
    <location>
        <begin position="600"/>
        <end position="616"/>
    </location>
</feature>
<feature type="domain" description="C2H2-type" evidence="13">
    <location>
        <begin position="547"/>
        <end position="574"/>
    </location>
</feature>
<evidence type="ECO:0000256" key="4">
    <source>
        <dbReference type="ARBA" id="ARBA00022737"/>
    </source>
</evidence>
<dbReference type="AlphaFoldDB" id="Q16MX2"/>
<reference evidence="14" key="3">
    <citation type="submission" date="2012-09" db="EMBL/GenBank/DDBJ databases">
        <authorList>
            <consortium name="VectorBase"/>
        </authorList>
    </citation>
    <scope>NUCLEOTIDE SEQUENCE</scope>
    <source>
        <strain evidence="14">Liverpool</strain>
    </source>
</reference>
<evidence type="ECO:0000256" key="10">
    <source>
        <dbReference type="ARBA" id="ARBA00023242"/>
    </source>
</evidence>
<dbReference type="PaxDb" id="7159-AAEL012168-PA"/>
<evidence type="ECO:0000256" key="5">
    <source>
        <dbReference type="ARBA" id="ARBA00022771"/>
    </source>
</evidence>
<name>Q16MX2_AEDAE</name>
<evidence type="ECO:0000256" key="8">
    <source>
        <dbReference type="ARBA" id="ARBA00023125"/>
    </source>
</evidence>
<comment type="similarity">
    <text evidence="2">Belongs to the krueppel C2H2-type zinc-finger protein family.</text>
</comment>
<dbReference type="SMART" id="SM00355">
    <property type="entry name" value="ZnF_C2H2"/>
    <property type="match status" value="16"/>
</dbReference>
<evidence type="ECO:0000256" key="9">
    <source>
        <dbReference type="ARBA" id="ARBA00023163"/>
    </source>
</evidence>
<dbReference type="GO" id="GO:0008270">
    <property type="term" value="F:zinc ion binding"/>
    <property type="evidence" value="ECO:0007669"/>
    <property type="project" value="UniProtKB-KW"/>
</dbReference>
<dbReference type="Pfam" id="PF00096">
    <property type="entry name" value="zf-C2H2"/>
    <property type="match status" value="5"/>
</dbReference>
<evidence type="ECO:0000256" key="12">
    <source>
        <dbReference type="SAM" id="MobiDB-lite"/>
    </source>
</evidence>
<keyword evidence="9" id="KW-0804">Transcription</keyword>
<feature type="domain" description="C2H2-type" evidence="13">
    <location>
        <begin position="390"/>
        <end position="417"/>
    </location>
</feature>
<protein>
    <submittedName>
        <fullName evidence="14">AAEL012168-PA</fullName>
    </submittedName>
</protein>
<feature type="region of interest" description="Disordered" evidence="12">
    <location>
        <begin position="598"/>
        <end position="651"/>
    </location>
</feature>
<feature type="domain" description="C2H2-type" evidence="13">
    <location>
        <begin position="903"/>
        <end position="931"/>
    </location>
</feature>
<sequence>MCFLIYQSKSCTSVKSLIKTLKCLQSDDKYQALLFLISTIKLYVKLLYNDSQERIYKPSILKELNNIQNVIIANLLKSRSAAGLASSSSSLVPCGGGGGELRTSIRNDKPGVNGSDGILLIHPKSRTLLSLAPYEMRGKLLRGGLFEGIPLSGAVKFKRRPRVGIIGDIGRIRLNRSIVRMIASRNFKLLFNMFEQSVFPTWRIFKEERPIRGRNRPTMPSICYSGGSSHSPPAAYIKKEDFDFDAPYSLSAGDDPCFEELKDDDDDDDHLMMLKDEEDDLDDDEDEDVDDDSISNEIYSEESSTNNTSLMLSSDTNTLDTNDSNMLSGERLKEQVYQCLLCDKSYRKRKSLVIHFSNHPGFCPDCGKQRGVSSEDIIEHNRVYHKNRPHICEHCGETFTRNQQYQVHVQGHFISKARIQEQNCKKTYKYSCRSCGIVFNNQKYLEKHIQKSGHQAEDVVCGTCGAIFLSDVKLKQHIARTHNNEKRFTCEHCAKVFNQKANLDRHMLLHTNIVEKTYPCDKCSASFLSLALLKEHMKLSHTADDKFECNICHKLFAAKRSLKRHKLCHSEERPFPCTVENCKEAYKNQSHLARHMKTAHHIDPPSKRKGLQKEPDFVPLDPIGTGDSSASKNNPMKKPVIAGSDKSIGDSSTNFSDNLSTFNYDYVESVPASAGVDPSQQQQQQRIHMIGPPGGPRMGGIPSSTVGFNDPSQGYGRASNDQFEWQNMEFGGGPASSQQTMAMDPLGQGYMEGVHTTGYMTGALPGMRPYSDPNLICEHCDETNFLNSQQLQIHIQDHFSTKDSKDAPGKKLLRLHCKTCNLVFATGAQLDRHIQKTNHHTDSVGCDLCSAIFNSNLKVYQHMLKCHKNETWYACEQCSKVFILKQEYDKHQLVHQTVTDKSVICEHCASSFFSQEALKEHIKISHTAEKKYECTICNKLFAAKRSLKRHKLCHEEEGAFPCPVEDCKESFKTPASLTKHKKMVHSIGPDPSEKGVSKAKATAAAKAAASEKLLPEPPPAIPTGNPAALGMGNVAGPSVAVKHEPRTPTGMLVPPSRTSSTSSAGAGSNPNAIPYDPYGTGMHYNNVIGQGQPQQQHFTVQNPNNALHYGPAGRAASEQTMTYRIDPTSAANAGYTSGGYGPMNSSFEWRSMELQNSIDPGMGTSGTVGPTVQSVAATMKANKYYPVMDPSGAAGVDYCNLPQPDCTHMMLFFVTGEPSRMDLTCVGLPVTAFVNADVAPSLLRPRSDAARLPSTWFLRADPLTAH</sequence>
<feature type="domain" description="C2H2-type" evidence="13">
    <location>
        <begin position="337"/>
        <end position="364"/>
    </location>
</feature>